<dbReference type="Proteomes" id="UP000887579">
    <property type="component" value="Unplaced"/>
</dbReference>
<reference evidence="2" key="1">
    <citation type="submission" date="2022-11" db="UniProtKB">
        <authorList>
            <consortium name="WormBaseParasite"/>
        </authorList>
    </citation>
    <scope>IDENTIFICATION</scope>
</reference>
<accession>A0AC34GYF1</accession>
<name>A0AC34GYF1_9BILA</name>
<evidence type="ECO:0000313" key="2">
    <source>
        <dbReference type="WBParaSite" id="ES5_v2.g9927.t1"/>
    </source>
</evidence>
<proteinExistence type="predicted"/>
<evidence type="ECO:0000313" key="1">
    <source>
        <dbReference type="Proteomes" id="UP000887579"/>
    </source>
</evidence>
<dbReference type="WBParaSite" id="ES5_v2.g9927.t1">
    <property type="protein sequence ID" value="ES5_v2.g9927.t1"/>
    <property type="gene ID" value="ES5_v2.g9927"/>
</dbReference>
<organism evidence="1 2">
    <name type="scientific">Panagrolaimus sp. ES5</name>
    <dbReference type="NCBI Taxonomy" id="591445"/>
    <lineage>
        <taxon>Eukaryota</taxon>
        <taxon>Metazoa</taxon>
        <taxon>Ecdysozoa</taxon>
        <taxon>Nematoda</taxon>
        <taxon>Chromadorea</taxon>
        <taxon>Rhabditida</taxon>
        <taxon>Tylenchina</taxon>
        <taxon>Panagrolaimomorpha</taxon>
        <taxon>Panagrolaimoidea</taxon>
        <taxon>Panagrolaimidae</taxon>
        <taxon>Panagrolaimus</taxon>
    </lineage>
</organism>
<sequence>MVKLIIAFFVSSFVGIANCGWTGAPFTGPPPTGMFPMGRKGGAEGGRPTGILFMGRGSPPTGPPPLSMMKNGVRPSGLPPPNTGMTPTGIAPSGMTPQNEAEIRQKRQQPPFDQQQSNEGSNFGNDNIPPFVRNHENGMNGNNQFESQGGFNGQQSGGYQGYPQQLQQERSLPTEYGQYNKKRSLPTQYGQYRRK</sequence>
<protein>
    <submittedName>
        <fullName evidence="2">Uncharacterized protein</fullName>
    </submittedName>
</protein>